<dbReference type="PANTHER" id="PTHR33562">
    <property type="entry name" value="ATILLA, ISOFORM B-RELATED-RELATED"/>
    <property type="match status" value="1"/>
</dbReference>
<keyword evidence="5" id="KW-1133">Transmembrane helix</keyword>
<feature type="chain" id="PRO_5035880069" description="Protein sleepless" evidence="8">
    <location>
        <begin position="28"/>
        <end position="150"/>
    </location>
</feature>
<dbReference type="Proteomes" id="UP000494165">
    <property type="component" value="Unassembled WGS sequence"/>
</dbReference>
<keyword evidence="3" id="KW-0812">Transmembrane</keyword>
<dbReference type="InterPro" id="IPR031424">
    <property type="entry name" value="QVR-like"/>
</dbReference>
<evidence type="ECO:0000256" key="1">
    <source>
        <dbReference type="ARBA" id="ARBA00004589"/>
    </source>
</evidence>
<keyword evidence="5" id="KW-0472">Membrane</keyword>
<dbReference type="OrthoDB" id="6083863at2759"/>
<feature type="signal peptide" evidence="8">
    <location>
        <begin position="1"/>
        <end position="27"/>
    </location>
</feature>
<dbReference type="GO" id="GO:0032222">
    <property type="term" value="P:regulation of synaptic transmission, cholinergic"/>
    <property type="evidence" value="ECO:0007669"/>
    <property type="project" value="InterPro"/>
</dbReference>
<dbReference type="InterPro" id="IPR045860">
    <property type="entry name" value="Snake_toxin-like_sf"/>
</dbReference>
<dbReference type="Pfam" id="PF17064">
    <property type="entry name" value="QVR"/>
    <property type="match status" value="1"/>
</dbReference>
<proteinExistence type="predicted"/>
<evidence type="ECO:0000256" key="8">
    <source>
        <dbReference type="SAM" id="SignalP"/>
    </source>
</evidence>
<comment type="subcellular location">
    <subcellularLocation>
        <location evidence="1">Membrane</location>
        <topology evidence="1">Lipid-anchor</topology>
        <topology evidence="1">GPI-anchor</topology>
    </subcellularLocation>
</comment>
<evidence type="ECO:0008006" key="11">
    <source>
        <dbReference type="Google" id="ProtNLM"/>
    </source>
</evidence>
<reference evidence="9 10" key="1">
    <citation type="submission" date="2020-04" db="EMBL/GenBank/DDBJ databases">
        <authorList>
            <person name="Alioto T."/>
            <person name="Alioto T."/>
            <person name="Gomez Garrido J."/>
        </authorList>
    </citation>
    <scope>NUCLEOTIDE SEQUENCE [LARGE SCALE GENOMIC DNA]</scope>
</reference>
<dbReference type="GO" id="GO:0098552">
    <property type="term" value="C:side of membrane"/>
    <property type="evidence" value="ECO:0007669"/>
    <property type="project" value="UniProtKB-KW"/>
</dbReference>
<keyword evidence="6" id="KW-0325">Glycoprotein</keyword>
<dbReference type="SUPFAM" id="SSF57302">
    <property type="entry name" value="Snake toxin-like"/>
    <property type="match status" value="1"/>
</dbReference>
<evidence type="ECO:0000256" key="2">
    <source>
        <dbReference type="ARBA" id="ARBA00022622"/>
    </source>
</evidence>
<dbReference type="GO" id="GO:0030431">
    <property type="term" value="P:sleep"/>
    <property type="evidence" value="ECO:0007669"/>
    <property type="project" value="InterPro"/>
</dbReference>
<evidence type="ECO:0000256" key="3">
    <source>
        <dbReference type="ARBA" id="ARBA00022692"/>
    </source>
</evidence>
<keyword evidence="2" id="KW-0336">GPI-anchor</keyword>
<evidence type="ECO:0000256" key="5">
    <source>
        <dbReference type="ARBA" id="ARBA00022989"/>
    </source>
</evidence>
<evidence type="ECO:0000313" key="10">
    <source>
        <dbReference type="Proteomes" id="UP000494165"/>
    </source>
</evidence>
<sequence length="150" mass="16380">MELTRDSTWMLLVVGVVLCFLAPQGECIKCYECNSEYDPRCADPFDSYSIGEVDCDLKPKLDHLNHLNATLCRKMAQKVNGKHRTVRSCGYLPAEDNKLGCILRSGTYEVHVQYCACQGDLCNEGVRAAPATPLAVVAAAAAGLAARRLL</sequence>
<keyword evidence="10" id="KW-1185">Reference proteome</keyword>
<evidence type="ECO:0000313" key="9">
    <source>
        <dbReference type="EMBL" id="CAB3373593.1"/>
    </source>
</evidence>
<keyword evidence="4 8" id="KW-0732">Signal</keyword>
<dbReference type="InterPro" id="IPR050975">
    <property type="entry name" value="Sleep_regulator"/>
</dbReference>
<dbReference type="AlphaFoldDB" id="A0A8S1CZR5"/>
<keyword evidence="7" id="KW-0449">Lipoprotein</keyword>
<evidence type="ECO:0000256" key="6">
    <source>
        <dbReference type="ARBA" id="ARBA00023180"/>
    </source>
</evidence>
<evidence type="ECO:0000256" key="7">
    <source>
        <dbReference type="ARBA" id="ARBA00023288"/>
    </source>
</evidence>
<evidence type="ECO:0000256" key="4">
    <source>
        <dbReference type="ARBA" id="ARBA00022729"/>
    </source>
</evidence>
<dbReference type="EMBL" id="CADEPI010000087">
    <property type="protein sequence ID" value="CAB3373593.1"/>
    <property type="molecule type" value="Genomic_DNA"/>
</dbReference>
<dbReference type="PANTHER" id="PTHR33562:SF17">
    <property type="entry name" value="PROTEIN QUIVER"/>
    <property type="match status" value="1"/>
</dbReference>
<gene>
    <name evidence="9" type="ORF">CLODIP_2_CD15048</name>
</gene>
<comment type="caution">
    <text evidence="9">The sequence shown here is derived from an EMBL/GenBank/DDBJ whole genome shotgun (WGS) entry which is preliminary data.</text>
</comment>
<protein>
    <recommendedName>
        <fullName evidence="11">Protein sleepless</fullName>
    </recommendedName>
</protein>
<accession>A0A8S1CZR5</accession>
<organism evidence="9 10">
    <name type="scientific">Cloeon dipterum</name>
    <dbReference type="NCBI Taxonomy" id="197152"/>
    <lineage>
        <taxon>Eukaryota</taxon>
        <taxon>Metazoa</taxon>
        <taxon>Ecdysozoa</taxon>
        <taxon>Arthropoda</taxon>
        <taxon>Hexapoda</taxon>
        <taxon>Insecta</taxon>
        <taxon>Pterygota</taxon>
        <taxon>Palaeoptera</taxon>
        <taxon>Ephemeroptera</taxon>
        <taxon>Pisciforma</taxon>
        <taxon>Baetidae</taxon>
        <taxon>Cloeon</taxon>
    </lineage>
</organism>
<name>A0A8S1CZR5_9INSE</name>